<organism evidence="3 4">
    <name type="scientific">Xenotaenia resolanae</name>
    <dbReference type="NCBI Taxonomy" id="208358"/>
    <lineage>
        <taxon>Eukaryota</taxon>
        <taxon>Metazoa</taxon>
        <taxon>Chordata</taxon>
        <taxon>Craniata</taxon>
        <taxon>Vertebrata</taxon>
        <taxon>Euteleostomi</taxon>
        <taxon>Actinopterygii</taxon>
        <taxon>Neopterygii</taxon>
        <taxon>Teleostei</taxon>
        <taxon>Neoteleostei</taxon>
        <taxon>Acanthomorphata</taxon>
        <taxon>Ovalentaria</taxon>
        <taxon>Atherinomorphae</taxon>
        <taxon>Cyprinodontiformes</taxon>
        <taxon>Goodeidae</taxon>
        <taxon>Xenotaenia</taxon>
    </lineage>
</organism>
<protein>
    <submittedName>
        <fullName evidence="3">Uncharacterized protein</fullName>
    </submittedName>
</protein>
<evidence type="ECO:0000256" key="2">
    <source>
        <dbReference type="SAM" id="SignalP"/>
    </source>
</evidence>
<keyword evidence="1" id="KW-0812">Transmembrane</keyword>
<name>A0ABV0W1V5_9TELE</name>
<feature type="transmembrane region" description="Helical" evidence="1">
    <location>
        <begin position="54"/>
        <end position="76"/>
    </location>
</feature>
<evidence type="ECO:0000313" key="3">
    <source>
        <dbReference type="EMBL" id="MEQ2262947.1"/>
    </source>
</evidence>
<dbReference type="Proteomes" id="UP001444071">
    <property type="component" value="Unassembled WGS sequence"/>
</dbReference>
<comment type="caution">
    <text evidence="3">The sequence shown here is derived from an EMBL/GenBank/DDBJ whole genome shotgun (WGS) entry which is preliminary data.</text>
</comment>
<keyword evidence="1" id="KW-1133">Transmembrane helix</keyword>
<dbReference type="EMBL" id="JAHRIM010021219">
    <property type="protein sequence ID" value="MEQ2262947.1"/>
    <property type="molecule type" value="Genomic_DNA"/>
</dbReference>
<feature type="chain" id="PRO_5046516214" evidence="2">
    <location>
        <begin position="24"/>
        <end position="87"/>
    </location>
</feature>
<proteinExistence type="predicted"/>
<evidence type="ECO:0000313" key="4">
    <source>
        <dbReference type="Proteomes" id="UP001444071"/>
    </source>
</evidence>
<gene>
    <name evidence="3" type="ORF">XENORESO_001188</name>
</gene>
<evidence type="ECO:0000256" key="1">
    <source>
        <dbReference type="SAM" id="Phobius"/>
    </source>
</evidence>
<keyword evidence="1" id="KW-0472">Membrane</keyword>
<reference evidence="3 4" key="1">
    <citation type="submission" date="2021-06" db="EMBL/GenBank/DDBJ databases">
        <authorList>
            <person name="Palmer J.M."/>
        </authorList>
    </citation>
    <scope>NUCLEOTIDE SEQUENCE [LARGE SCALE GENOMIC DNA]</scope>
    <source>
        <strain evidence="3 4">XR_2019</strain>
        <tissue evidence="3">Muscle</tissue>
    </source>
</reference>
<keyword evidence="2" id="KW-0732">Signal</keyword>
<sequence length="87" mass="10122">MYVRFSRCICLFLSCVLLEPVYSAQSSMCDLILQIDKERAMCHTQIDNNTTGMWSLYVILCACLVLLYFGGCHYFVTKSFVHHRTRL</sequence>
<feature type="signal peptide" evidence="2">
    <location>
        <begin position="1"/>
        <end position="23"/>
    </location>
</feature>
<keyword evidence="4" id="KW-1185">Reference proteome</keyword>
<accession>A0ABV0W1V5</accession>